<dbReference type="InterPro" id="IPR027417">
    <property type="entry name" value="P-loop_NTPase"/>
</dbReference>
<dbReference type="InterPro" id="IPR029058">
    <property type="entry name" value="AB_hydrolase_fold"/>
</dbReference>
<dbReference type="PANTHER" id="PTHR48182:SF2">
    <property type="entry name" value="PROTEIN SERAC1"/>
    <property type="match status" value="1"/>
</dbReference>
<protein>
    <recommendedName>
        <fullName evidence="12">DUF676 domain-containing protein</fullName>
    </recommendedName>
</protein>
<dbReference type="RefSeq" id="XP_066664237.1">
    <property type="nucleotide sequence ID" value="XM_066814947.1"/>
</dbReference>
<dbReference type="Pfam" id="PF24883">
    <property type="entry name" value="NPHP3_N"/>
    <property type="match status" value="1"/>
</dbReference>
<feature type="domain" description="Nephrocystin 3-like N-terminal" evidence="8">
    <location>
        <begin position="416"/>
        <end position="583"/>
    </location>
</feature>
<feature type="domain" description="DUF7791" evidence="9">
    <location>
        <begin position="787"/>
        <end position="861"/>
    </location>
</feature>
<evidence type="ECO:0000256" key="5">
    <source>
        <dbReference type="ARBA" id="ARBA00022824"/>
    </source>
</evidence>
<keyword evidence="7" id="KW-0472">Membrane</keyword>
<dbReference type="SUPFAM" id="SSF53474">
    <property type="entry name" value="alpha/beta-Hydrolases"/>
    <property type="match status" value="1"/>
</dbReference>
<dbReference type="SUPFAM" id="SSF52540">
    <property type="entry name" value="P-loop containing nucleoside triphosphate hydrolases"/>
    <property type="match status" value="1"/>
</dbReference>
<keyword evidence="4" id="KW-0677">Repeat</keyword>
<gene>
    <name evidence="10" type="ORF">PG997_010632</name>
</gene>
<keyword evidence="6" id="KW-0496">Mitochondrion</keyword>
<evidence type="ECO:0000256" key="1">
    <source>
        <dbReference type="ARBA" id="ARBA00004173"/>
    </source>
</evidence>
<comment type="subcellular location">
    <subcellularLocation>
        <location evidence="2">Endoplasmic reticulum</location>
    </subcellularLocation>
    <subcellularLocation>
        <location evidence="3">Membrane</location>
    </subcellularLocation>
    <subcellularLocation>
        <location evidence="1">Mitochondrion</location>
    </subcellularLocation>
</comment>
<keyword evidence="5" id="KW-0256">Endoplasmic reticulum</keyword>
<dbReference type="PANTHER" id="PTHR48182">
    <property type="entry name" value="PROTEIN SERAC1"/>
    <property type="match status" value="1"/>
</dbReference>
<name>A0ABR1VKG0_9PEZI</name>
<dbReference type="Gene3D" id="3.40.50.1820">
    <property type="entry name" value="alpha/beta hydrolase"/>
    <property type="match status" value="1"/>
</dbReference>
<keyword evidence="11" id="KW-1185">Reference proteome</keyword>
<proteinExistence type="predicted"/>
<dbReference type="GeneID" id="92048007"/>
<evidence type="ECO:0008006" key="12">
    <source>
        <dbReference type="Google" id="ProtNLM"/>
    </source>
</evidence>
<dbReference type="Proteomes" id="UP001433268">
    <property type="component" value="Unassembled WGS sequence"/>
</dbReference>
<evidence type="ECO:0000256" key="7">
    <source>
        <dbReference type="ARBA" id="ARBA00023136"/>
    </source>
</evidence>
<evidence type="ECO:0000313" key="11">
    <source>
        <dbReference type="Proteomes" id="UP001433268"/>
    </source>
</evidence>
<comment type="caution">
    <text evidence="10">The sequence shown here is derived from an EMBL/GenBank/DDBJ whole genome shotgun (WGS) entry which is preliminary data.</text>
</comment>
<sequence length="1195" mass="137014">MPPPLQSPADTKDRLVFSLRKAIISKSQPHWFVHPTCEAPGLFRPISHTFYSKYRFATLLILSWHAHAEPQFHGIIALCVLFKLHESTMKQVSQWFATTPCGKRSKPATAAPDSSEQGETAAFGLEELASGGENPKADIVFVHGLRGKKLGTWSRDGFCWPRDLLPKEDDMTEVRVFAFGWDASVANVTSYASQDSLFGHAGNLLNDLESVRGDKKHPIFFIAHSLGGLLVKQMLIKASSYHLNNQFGSLGNPILHTKGIIFMGTPHQGSDATKYAELVVRVVTAILRQPNSQLVEALRRDSAILENQRSEFVTVSKDLDVVCFREELPTEIGLIVPKDTAVYAGFKVREGGIYANHRDMTKFSSDKDEGYKRVLHQVRRQIKENSVANQTQILRTLWFKHMRQREETIDPAFNKTCDWLFAQSNDVNAPVERLKLWLSSNSESIFWISGKAGSGKSTLMKFLHENIQNLNHAFINHHTIVASFFFYKTENKDFELQMSREGMMRSILHQCLEQERTWIPDVIPELFGEETSYKDIDTYLKTRISNWAWLHRAFSNLLSAAERHRRNILLLIDGLDEYRILQHTAQYTQKELELLYDSNNDDEQWGYSKWIYDGYAELINLLDTFQNNAFVKACVSSRELYIFESRFRKKPQIRLQEHTDNDIVHYCKTRLKQEALDLKASGVLVTLSDALIDHLPEKLGGRGGLYWHMVEQIPRDELRHASRMLYIMEDYGNSLDHERINLLQLDCAAHIVSTEGSPPSPPDASELETLRENVILFMTRPDDDDDALFALKRQLQSHCIGLLETQPTENRAQRWVKDVSWQKIAEHGISRIETYGVVFMHSTARDFLRRDFVQRRLKRESFNKQHALVYGTLYALRKNNRLFARWLLARHSNIIKDHLSLEQGEVFFSVFENINEIIRTTRKGIADYFDGQSVALEDTSAFWFPADTFDRCKVGGKATADDIDDLTMAVITGYRTYLESRLNTFDEQSRSKKATDLLIEHLTPVRPSWPFIWAPSELTKVLLRHGAAVNPEITMTVLTESHPGSGVEYPQWTTLPVWTYVLGCTWRTHLEVTRDSNGRFSFRISENMLWIKPALLSCASPGTREDGDFDISKPEERLNFSGIIQPMLDQGAQTDLELKFSHIVEDDSEQRWDPAAYQEGEEGWHWNSDEGWSRWEDVGTLTASEIVLRLKLASG</sequence>
<dbReference type="InterPro" id="IPR056884">
    <property type="entry name" value="NPHP3-like_N"/>
</dbReference>
<evidence type="ECO:0000256" key="2">
    <source>
        <dbReference type="ARBA" id="ARBA00004240"/>
    </source>
</evidence>
<evidence type="ECO:0000256" key="4">
    <source>
        <dbReference type="ARBA" id="ARBA00022737"/>
    </source>
</evidence>
<dbReference type="InterPro" id="IPR052374">
    <property type="entry name" value="SERAC1"/>
</dbReference>
<dbReference type="Pfam" id="PF25053">
    <property type="entry name" value="DUF7791"/>
    <property type="match status" value="1"/>
</dbReference>
<evidence type="ECO:0000256" key="6">
    <source>
        <dbReference type="ARBA" id="ARBA00023128"/>
    </source>
</evidence>
<evidence type="ECO:0000259" key="8">
    <source>
        <dbReference type="Pfam" id="PF24883"/>
    </source>
</evidence>
<evidence type="ECO:0000259" key="9">
    <source>
        <dbReference type="Pfam" id="PF25053"/>
    </source>
</evidence>
<reference evidence="10 11" key="1">
    <citation type="submission" date="2023-01" db="EMBL/GenBank/DDBJ databases">
        <title>Analysis of 21 Apiospora genomes using comparative genomics revels a genus with tremendous synthesis potential of carbohydrate active enzymes and secondary metabolites.</title>
        <authorList>
            <person name="Sorensen T."/>
        </authorList>
    </citation>
    <scope>NUCLEOTIDE SEQUENCE [LARGE SCALE GENOMIC DNA]</scope>
    <source>
        <strain evidence="10 11">CBS 114990</strain>
    </source>
</reference>
<evidence type="ECO:0000313" key="10">
    <source>
        <dbReference type="EMBL" id="KAK8070429.1"/>
    </source>
</evidence>
<evidence type="ECO:0000256" key="3">
    <source>
        <dbReference type="ARBA" id="ARBA00004370"/>
    </source>
</evidence>
<organism evidence="10 11">
    <name type="scientific">Apiospora hydei</name>
    <dbReference type="NCBI Taxonomy" id="1337664"/>
    <lineage>
        <taxon>Eukaryota</taxon>
        <taxon>Fungi</taxon>
        <taxon>Dikarya</taxon>
        <taxon>Ascomycota</taxon>
        <taxon>Pezizomycotina</taxon>
        <taxon>Sordariomycetes</taxon>
        <taxon>Xylariomycetidae</taxon>
        <taxon>Amphisphaeriales</taxon>
        <taxon>Apiosporaceae</taxon>
        <taxon>Apiospora</taxon>
    </lineage>
</organism>
<dbReference type="EMBL" id="JAQQWN010000008">
    <property type="protein sequence ID" value="KAK8070429.1"/>
    <property type="molecule type" value="Genomic_DNA"/>
</dbReference>
<dbReference type="Gene3D" id="3.40.50.300">
    <property type="entry name" value="P-loop containing nucleotide triphosphate hydrolases"/>
    <property type="match status" value="1"/>
</dbReference>
<accession>A0ABR1VKG0</accession>
<dbReference type="InterPro" id="IPR056693">
    <property type="entry name" value="DUF7791"/>
</dbReference>